<keyword evidence="3" id="KW-1185">Reference proteome</keyword>
<sequence>MKILVTGATGHLGSLVLDKLLETVPATELAVSVRDVSKAAHLQAKGVDVRQGNFDQPETLREALRGISRMLLISTAGEHRQAQHQAAVDAAREAGVQFVAYTSIVNAQASKAALADDHRATEAYIRESGMSYVFLRNNWYVENEQGGIQAVLQGMPWVHATGAAQVGWAAREDYAHAAAAVLTQDGHANKIYELAGPLRTTAELAALVGEVLGVEARVLEVDDEAYAQGLRAAGLPEFLVAVFTDMQKAIREGALATASDDLERLLGRPPQPLDHAIRAMAQP</sequence>
<dbReference type="SUPFAM" id="SSF51735">
    <property type="entry name" value="NAD(P)-binding Rossmann-fold domains"/>
    <property type="match status" value="1"/>
</dbReference>
<organism evidence="2 3">
    <name type="scientific">Paenibacillus sabuli</name>
    <dbReference type="NCBI Taxonomy" id="2772509"/>
    <lineage>
        <taxon>Bacteria</taxon>
        <taxon>Bacillati</taxon>
        <taxon>Bacillota</taxon>
        <taxon>Bacilli</taxon>
        <taxon>Bacillales</taxon>
        <taxon>Paenibacillaceae</taxon>
        <taxon>Paenibacillus</taxon>
    </lineage>
</organism>
<reference evidence="2" key="1">
    <citation type="submission" date="2020-09" db="EMBL/GenBank/DDBJ databases">
        <title>A novel bacterium of genus Paenibacillus, isolated from South China Sea.</title>
        <authorList>
            <person name="Huang H."/>
            <person name="Mo K."/>
            <person name="Hu Y."/>
        </authorList>
    </citation>
    <scope>NUCLEOTIDE SEQUENCE</scope>
    <source>
        <strain evidence="2">IB182496</strain>
    </source>
</reference>
<accession>A0A927BTT3</accession>
<dbReference type="PANTHER" id="PTHR47129:SF1">
    <property type="entry name" value="NMRA-LIKE DOMAIN-CONTAINING PROTEIN"/>
    <property type="match status" value="1"/>
</dbReference>
<dbReference type="Proteomes" id="UP000621560">
    <property type="component" value="Unassembled WGS sequence"/>
</dbReference>
<feature type="domain" description="NAD(P)-binding" evidence="1">
    <location>
        <begin position="7"/>
        <end position="184"/>
    </location>
</feature>
<dbReference type="RefSeq" id="WP_190916963.1">
    <property type="nucleotide sequence ID" value="NZ_JACXIZ010000015.1"/>
</dbReference>
<protein>
    <submittedName>
        <fullName evidence="2">SDR family oxidoreductase</fullName>
    </submittedName>
</protein>
<evidence type="ECO:0000313" key="2">
    <source>
        <dbReference type="EMBL" id="MBD2845394.1"/>
    </source>
</evidence>
<evidence type="ECO:0000259" key="1">
    <source>
        <dbReference type="Pfam" id="PF13460"/>
    </source>
</evidence>
<dbReference type="InterPro" id="IPR052718">
    <property type="entry name" value="NmrA-type_oxidoreductase"/>
</dbReference>
<dbReference type="AlphaFoldDB" id="A0A927BTT3"/>
<dbReference type="CDD" id="cd05269">
    <property type="entry name" value="TMR_SDR_a"/>
    <property type="match status" value="1"/>
</dbReference>
<dbReference type="Gene3D" id="3.40.50.720">
    <property type="entry name" value="NAD(P)-binding Rossmann-like Domain"/>
    <property type="match status" value="1"/>
</dbReference>
<gene>
    <name evidence="2" type="ORF">IDH44_09345</name>
</gene>
<comment type="caution">
    <text evidence="2">The sequence shown here is derived from an EMBL/GenBank/DDBJ whole genome shotgun (WGS) entry which is preliminary data.</text>
</comment>
<evidence type="ECO:0000313" key="3">
    <source>
        <dbReference type="Proteomes" id="UP000621560"/>
    </source>
</evidence>
<proteinExistence type="predicted"/>
<dbReference type="EMBL" id="JACXIZ010000015">
    <property type="protein sequence ID" value="MBD2845394.1"/>
    <property type="molecule type" value="Genomic_DNA"/>
</dbReference>
<dbReference type="InterPro" id="IPR036291">
    <property type="entry name" value="NAD(P)-bd_dom_sf"/>
</dbReference>
<dbReference type="InterPro" id="IPR016040">
    <property type="entry name" value="NAD(P)-bd_dom"/>
</dbReference>
<dbReference type="Gene3D" id="3.90.25.10">
    <property type="entry name" value="UDP-galactose 4-epimerase, domain 1"/>
    <property type="match status" value="1"/>
</dbReference>
<dbReference type="PANTHER" id="PTHR47129">
    <property type="entry name" value="QUINONE OXIDOREDUCTASE 2"/>
    <property type="match status" value="1"/>
</dbReference>
<dbReference type="Pfam" id="PF13460">
    <property type="entry name" value="NAD_binding_10"/>
    <property type="match status" value="1"/>
</dbReference>
<name>A0A927BTT3_9BACL</name>